<accession>A0A5N5VYZ9</accession>
<dbReference type="Proteomes" id="UP000327000">
    <property type="component" value="Unassembled WGS sequence"/>
</dbReference>
<proteinExistence type="predicted"/>
<comment type="caution">
    <text evidence="6">The sequence shown here is derived from an EMBL/GenBank/DDBJ whole genome shotgun (WGS) entry which is preliminary data.</text>
</comment>
<dbReference type="RefSeq" id="WP_152265785.1">
    <property type="nucleotide sequence ID" value="NZ_VOKX01000117.1"/>
</dbReference>
<evidence type="ECO:0000313" key="6">
    <source>
        <dbReference type="EMBL" id="KAB7834083.1"/>
    </source>
</evidence>
<dbReference type="PANTHER" id="PTHR11228:SF7">
    <property type="entry name" value="PQQA PEPTIDE CYCLASE"/>
    <property type="match status" value="1"/>
</dbReference>
<dbReference type="GO" id="GO:0046872">
    <property type="term" value="F:metal ion binding"/>
    <property type="evidence" value="ECO:0007669"/>
    <property type="project" value="UniProtKB-KW"/>
</dbReference>
<dbReference type="PROSITE" id="PS51918">
    <property type="entry name" value="RADICAL_SAM"/>
    <property type="match status" value="1"/>
</dbReference>
<keyword evidence="3" id="KW-0408">Iron</keyword>
<dbReference type="Pfam" id="PF04055">
    <property type="entry name" value="Radical_SAM"/>
    <property type="match status" value="1"/>
</dbReference>
<evidence type="ECO:0000256" key="3">
    <source>
        <dbReference type="ARBA" id="ARBA00023004"/>
    </source>
</evidence>
<dbReference type="CDD" id="cd01335">
    <property type="entry name" value="Radical_SAM"/>
    <property type="match status" value="1"/>
</dbReference>
<dbReference type="Gene3D" id="3.20.20.70">
    <property type="entry name" value="Aldolase class I"/>
    <property type="match status" value="1"/>
</dbReference>
<dbReference type="GO" id="GO:0051536">
    <property type="term" value="F:iron-sulfur cluster binding"/>
    <property type="evidence" value="ECO:0007669"/>
    <property type="project" value="UniProtKB-KW"/>
</dbReference>
<dbReference type="SFLD" id="SFLDG01067">
    <property type="entry name" value="SPASM/twitch_domain_containing"/>
    <property type="match status" value="1"/>
</dbReference>
<dbReference type="PANTHER" id="PTHR11228">
    <property type="entry name" value="RADICAL SAM DOMAIN PROTEIN"/>
    <property type="match status" value="1"/>
</dbReference>
<evidence type="ECO:0000256" key="2">
    <source>
        <dbReference type="ARBA" id="ARBA00022723"/>
    </source>
</evidence>
<evidence type="ECO:0000256" key="4">
    <source>
        <dbReference type="ARBA" id="ARBA00023014"/>
    </source>
</evidence>
<reference evidence="6 7" key="1">
    <citation type="journal article" date="2019" name="Microb. Cell Fact.">
        <title>Exploring novel herbicidin analogues by transcriptional regulator overexpression and MS/MS molecular networking.</title>
        <authorList>
            <person name="Shi Y."/>
            <person name="Gu R."/>
            <person name="Li Y."/>
            <person name="Wang X."/>
            <person name="Ren W."/>
            <person name="Li X."/>
            <person name="Wang L."/>
            <person name="Xie Y."/>
            <person name="Hong B."/>
        </authorList>
    </citation>
    <scope>NUCLEOTIDE SEQUENCE [LARGE SCALE GENOMIC DNA]</scope>
    <source>
        <strain evidence="6 7">US-43</strain>
    </source>
</reference>
<organism evidence="6 7">
    <name type="scientific">Streptomyces mobaraensis</name>
    <name type="common">Streptoverticillium mobaraense</name>
    <dbReference type="NCBI Taxonomy" id="35621"/>
    <lineage>
        <taxon>Bacteria</taxon>
        <taxon>Bacillati</taxon>
        <taxon>Actinomycetota</taxon>
        <taxon>Actinomycetes</taxon>
        <taxon>Kitasatosporales</taxon>
        <taxon>Streptomycetaceae</taxon>
        <taxon>Streptomyces</taxon>
    </lineage>
</organism>
<dbReference type="SUPFAM" id="SSF102114">
    <property type="entry name" value="Radical SAM enzymes"/>
    <property type="match status" value="1"/>
</dbReference>
<dbReference type="InterPro" id="IPR058240">
    <property type="entry name" value="rSAM_sf"/>
</dbReference>
<feature type="domain" description="Radical SAM core" evidence="5">
    <location>
        <begin position="76"/>
        <end position="280"/>
    </location>
</feature>
<dbReference type="GO" id="GO:0003824">
    <property type="term" value="F:catalytic activity"/>
    <property type="evidence" value="ECO:0007669"/>
    <property type="project" value="InterPro"/>
</dbReference>
<dbReference type="EMBL" id="VOKX01000117">
    <property type="protein sequence ID" value="KAB7834083.1"/>
    <property type="molecule type" value="Genomic_DNA"/>
</dbReference>
<keyword evidence="7" id="KW-1185">Reference proteome</keyword>
<gene>
    <name evidence="6" type="ORF">FRZ00_30960</name>
</gene>
<keyword evidence="4" id="KW-0411">Iron-sulfur</keyword>
<dbReference type="OrthoDB" id="9782387at2"/>
<dbReference type="SFLD" id="SFLDS00029">
    <property type="entry name" value="Radical_SAM"/>
    <property type="match status" value="1"/>
</dbReference>
<sequence length="371" mass="40233">MHAVIASPQETKRILVRPGARAGIQIPEARYRELAAAVDAGRPVPPWLTTAAHTAWGLTLDGERCDHAVIVRPVTKLGYSRATWEINLGCNFACAHCFLAARPFDGLPLDGKLRMLTLLRDAGVLWLQITGGEPLIDPHFPTAYEYAYRMGMMIEILSNGSRLHDHVDLLTTMPPHKVTVSLYGATADSFESLTRARGSFKNTMRGLAAARDAGLPVELTLVITKHNAHELDAMRALAREYGVAHKEFANISPTYTGGPDPLATQAPEHLDNSAIFQGCPAGHTFFHVDPHGRATMCKIGRENPIDLMTDGLDGLLRLPAIADAQMLRTGGCSGCALSATCRVCRPLAKAYQEAKAPLNTYCQHGDKETAP</sequence>
<keyword evidence="1" id="KW-0949">S-adenosyl-L-methionine</keyword>
<protein>
    <submittedName>
        <fullName evidence="6">Radical SAM protein</fullName>
    </submittedName>
</protein>
<dbReference type="InterPro" id="IPR013785">
    <property type="entry name" value="Aldolase_TIM"/>
</dbReference>
<dbReference type="InterPro" id="IPR007197">
    <property type="entry name" value="rSAM"/>
</dbReference>
<name>A0A5N5VYZ9_STRMB</name>
<dbReference type="AlphaFoldDB" id="A0A5N5VYZ9"/>
<evidence type="ECO:0000313" key="7">
    <source>
        <dbReference type="Proteomes" id="UP000327000"/>
    </source>
</evidence>
<evidence type="ECO:0000256" key="1">
    <source>
        <dbReference type="ARBA" id="ARBA00022691"/>
    </source>
</evidence>
<dbReference type="InterPro" id="IPR050377">
    <property type="entry name" value="Radical_SAM_PqqE_MftC-like"/>
</dbReference>
<keyword evidence="2" id="KW-0479">Metal-binding</keyword>
<evidence type="ECO:0000259" key="5">
    <source>
        <dbReference type="PROSITE" id="PS51918"/>
    </source>
</evidence>